<dbReference type="Gene3D" id="3.30.70.100">
    <property type="match status" value="1"/>
</dbReference>
<name>A0ABX0V7S3_9HYPH</name>
<dbReference type="Proteomes" id="UP000707352">
    <property type="component" value="Unassembled WGS sequence"/>
</dbReference>
<organism evidence="17 18">
    <name type="scientific">Microvirga terricola</name>
    <dbReference type="NCBI Taxonomy" id="2719797"/>
    <lineage>
        <taxon>Bacteria</taxon>
        <taxon>Pseudomonadati</taxon>
        <taxon>Pseudomonadota</taxon>
        <taxon>Alphaproteobacteria</taxon>
        <taxon>Hyphomicrobiales</taxon>
        <taxon>Methylobacteriaceae</taxon>
        <taxon>Microvirga</taxon>
    </lineage>
</organism>
<comment type="caution">
    <text evidence="17">The sequence shown here is derived from an EMBL/GenBank/DDBJ whole genome shotgun (WGS) entry which is preliminary data.</text>
</comment>
<evidence type="ECO:0000256" key="1">
    <source>
        <dbReference type="ARBA" id="ARBA00001970"/>
    </source>
</evidence>
<evidence type="ECO:0000259" key="16">
    <source>
        <dbReference type="Pfam" id="PF03992"/>
    </source>
</evidence>
<feature type="transmembrane region" description="Helical" evidence="14">
    <location>
        <begin position="215"/>
        <end position="235"/>
    </location>
</feature>
<keyword evidence="3" id="KW-0813">Transport</keyword>
<dbReference type="SUPFAM" id="SSF81342">
    <property type="entry name" value="Transmembrane di-heme cytochromes"/>
    <property type="match status" value="1"/>
</dbReference>
<feature type="domain" description="ABM" evidence="16">
    <location>
        <begin position="45"/>
        <end position="120"/>
    </location>
</feature>
<protein>
    <recommendedName>
        <fullName evidence="19">Cytochrome b561</fullName>
    </recommendedName>
</protein>
<keyword evidence="4" id="KW-1003">Cell membrane</keyword>
<evidence type="ECO:0000256" key="12">
    <source>
        <dbReference type="ARBA" id="ARBA00037975"/>
    </source>
</evidence>
<keyword evidence="10" id="KW-0408">Iron</keyword>
<keyword evidence="9 14" id="KW-1133">Transmembrane helix</keyword>
<feature type="transmembrane region" description="Helical" evidence="14">
    <location>
        <begin position="256"/>
        <end position="281"/>
    </location>
</feature>
<evidence type="ECO:0000256" key="6">
    <source>
        <dbReference type="ARBA" id="ARBA00022692"/>
    </source>
</evidence>
<evidence type="ECO:0000256" key="5">
    <source>
        <dbReference type="ARBA" id="ARBA00022617"/>
    </source>
</evidence>
<evidence type="ECO:0000256" key="11">
    <source>
        <dbReference type="ARBA" id="ARBA00023136"/>
    </source>
</evidence>
<feature type="region of interest" description="Disordered" evidence="13">
    <location>
        <begin position="337"/>
        <end position="358"/>
    </location>
</feature>
<feature type="transmembrane region" description="Helical" evidence="14">
    <location>
        <begin position="181"/>
        <end position="203"/>
    </location>
</feature>
<evidence type="ECO:0008006" key="19">
    <source>
        <dbReference type="Google" id="ProtNLM"/>
    </source>
</evidence>
<evidence type="ECO:0000256" key="4">
    <source>
        <dbReference type="ARBA" id="ARBA00022475"/>
    </source>
</evidence>
<dbReference type="InterPro" id="IPR016174">
    <property type="entry name" value="Di-haem_cyt_TM"/>
</dbReference>
<dbReference type="PANTHER" id="PTHR30529">
    <property type="entry name" value="CYTOCHROME B561"/>
    <property type="match status" value="1"/>
</dbReference>
<gene>
    <name evidence="17" type="ORF">HB375_04080</name>
</gene>
<dbReference type="Pfam" id="PF03992">
    <property type="entry name" value="ABM"/>
    <property type="match status" value="1"/>
</dbReference>
<keyword evidence="6 14" id="KW-0812">Transmembrane</keyword>
<evidence type="ECO:0000313" key="18">
    <source>
        <dbReference type="Proteomes" id="UP000707352"/>
    </source>
</evidence>
<keyword evidence="18" id="KW-1185">Reference proteome</keyword>
<evidence type="ECO:0000313" key="17">
    <source>
        <dbReference type="EMBL" id="NIX75793.1"/>
    </source>
</evidence>
<dbReference type="InterPro" id="IPR011008">
    <property type="entry name" value="Dimeric_a/b-barrel"/>
</dbReference>
<keyword evidence="11 14" id="KW-0472">Membrane</keyword>
<comment type="similarity">
    <text evidence="12">Belongs to the cytochrome b561 family.</text>
</comment>
<comment type="cofactor">
    <cofactor evidence="1">
        <name>heme b</name>
        <dbReference type="ChEBI" id="CHEBI:60344"/>
    </cofactor>
</comment>
<accession>A0ABX0V7S3</accession>
<keyword evidence="5" id="KW-0349">Heme</keyword>
<evidence type="ECO:0000259" key="15">
    <source>
        <dbReference type="Pfam" id="PF01292"/>
    </source>
</evidence>
<evidence type="ECO:0000256" key="8">
    <source>
        <dbReference type="ARBA" id="ARBA00022982"/>
    </source>
</evidence>
<feature type="domain" description="Cytochrome b561 bacterial/Ni-hydrogenase" evidence="15">
    <location>
        <begin position="177"/>
        <end position="340"/>
    </location>
</feature>
<dbReference type="InterPro" id="IPR007138">
    <property type="entry name" value="ABM_dom"/>
</dbReference>
<dbReference type="Pfam" id="PF01292">
    <property type="entry name" value="Ni_hydr_CYTB"/>
    <property type="match status" value="1"/>
</dbReference>
<proteinExistence type="inferred from homology"/>
<evidence type="ECO:0000256" key="7">
    <source>
        <dbReference type="ARBA" id="ARBA00022723"/>
    </source>
</evidence>
<evidence type="ECO:0000256" key="9">
    <source>
        <dbReference type="ARBA" id="ARBA00022989"/>
    </source>
</evidence>
<dbReference type="PANTHER" id="PTHR30529:SF7">
    <property type="entry name" value="CYTOCHROME B561 BACTERIAL_NI-HYDROGENASE DOMAIN-CONTAINING PROTEIN"/>
    <property type="match status" value="1"/>
</dbReference>
<evidence type="ECO:0000256" key="13">
    <source>
        <dbReference type="SAM" id="MobiDB-lite"/>
    </source>
</evidence>
<feature type="transmembrane region" description="Helical" evidence="14">
    <location>
        <begin position="308"/>
        <end position="329"/>
    </location>
</feature>
<dbReference type="EMBL" id="JAATJS010000001">
    <property type="protein sequence ID" value="NIX75793.1"/>
    <property type="molecule type" value="Genomic_DNA"/>
</dbReference>
<dbReference type="InterPro" id="IPR011577">
    <property type="entry name" value="Cyt_b561_bac/Ni-Hgenase"/>
</dbReference>
<dbReference type="InterPro" id="IPR052168">
    <property type="entry name" value="Cytochrome_b561_oxidase"/>
</dbReference>
<evidence type="ECO:0000256" key="3">
    <source>
        <dbReference type="ARBA" id="ARBA00022448"/>
    </source>
</evidence>
<evidence type="ECO:0000256" key="14">
    <source>
        <dbReference type="SAM" id="Phobius"/>
    </source>
</evidence>
<keyword evidence="8" id="KW-0249">Electron transport</keyword>
<keyword evidence="7" id="KW-0479">Metal-binding</keyword>
<dbReference type="SUPFAM" id="SSF54909">
    <property type="entry name" value="Dimeric alpha+beta barrel"/>
    <property type="match status" value="1"/>
</dbReference>
<comment type="subcellular location">
    <subcellularLocation>
        <location evidence="2">Cell membrane</location>
        <topology evidence="2">Multi-pass membrane protein</topology>
    </subcellularLocation>
</comment>
<evidence type="ECO:0000256" key="2">
    <source>
        <dbReference type="ARBA" id="ARBA00004651"/>
    </source>
</evidence>
<sequence length="358" mass="38981">MVFVHSAAELASNDTRSIHTLSAHDVTSRAPRRRSSVTEGPSGEVIMVKTCDVPRSDADLFEEDWASSLELMRRQPGFVSATLHKPIDSGGPFISYVNYVVWRNANALAGAWQKVSAFATILAAEDFHDAVAKARDASAQHLYAATQTAQMLPSRTEPQGTEPAHRDVRGLQSTKDRYGPVAIALHWISAFLILLAVPLGFAIQNVGEESRVAIFLAHATIGVTVGILTLIRLAWWTLADRRPGRAPDQSRFMHALVGGVYLFFYFALLFLALGGIFISIAKILGPTLATSLPGIVPYLHLPVPVHNLVARLFVTMLILHVVAALYHHWVKRDGTMTRMSPPQKDHAPAFAGSVAAAT</sequence>
<reference evidence="17 18" key="1">
    <citation type="submission" date="2020-03" db="EMBL/GenBank/DDBJ databases">
        <title>The genome sequence of Microvirga sp. c23x22.</title>
        <authorList>
            <person name="Zhang X."/>
        </authorList>
    </citation>
    <scope>NUCLEOTIDE SEQUENCE [LARGE SCALE GENOMIC DNA]</scope>
    <source>
        <strain evidence="18">c23x22</strain>
    </source>
</reference>
<evidence type="ECO:0000256" key="10">
    <source>
        <dbReference type="ARBA" id="ARBA00023004"/>
    </source>
</evidence>